<dbReference type="Gene3D" id="3.30.160.60">
    <property type="entry name" value="Classic Zinc Finger"/>
    <property type="match status" value="1"/>
</dbReference>
<feature type="region of interest" description="Disordered" evidence="12">
    <location>
        <begin position="533"/>
        <end position="588"/>
    </location>
</feature>
<accession>A0ABM1SFH7</accession>
<dbReference type="InterPro" id="IPR013087">
    <property type="entry name" value="Znf_C2H2_type"/>
</dbReference>
<proteinExistence type="predicted"/>
<evidence type="ECO:0000256" key="10">
    <source>
        <dbReference type="ARBA" id="ARBA00023242"/>
    </source>
</evidence>
<keyword evidence="8" id="KW-0805">Transcription regulation</keyword>
<evidence type="ECO:0000313" key="14">
    <source>
        <dbReference type="Proteomes" id="UP000694941"/>
    </source>
</evidence>
<keyword evidence="5 11" id="KW-0863">Zinc-finger</keyword>
<feature type="compositionally biased region" description="Basic and acidic residues" evidence="12">
    <location>
        <begin position="571"/>
        <end position="580"/>
    </location>
</feature>
<organism evidence="14 15">
    <name type="scientific">Limulus polyphemus</name>
    <name type="common">Atlantic horseshoe crab</name>
    <dbReference type="NCBI Taxonomy" id="6850"/>
    <lineage>
        <taxon>Eukaryota</taxon>
        <taxon>Metazoa</taxon>
        <taxon>Ecdysozoa</taxon>
        <taxon>Arthropoda</taxon>
        <taxon>Chelicerata</taxon>
        <taxon>Merostomata</taxon>
        <taxon>Xiphosura</taxon>
        <taxon>Limulidae</taxon>
        <taxon>Limulus</taxon>
    </lineage>
</organism>
<evidence type="ECO:0000256" key="12">
    <source>
        <dbReference type="SAM" id="MobiDB-lite"/>
    </source>
</evidence>
<keyword evidence="7" id="KW-0832">Ubl conjugation</keyword>
<dbReference type="PANTHER" id="PTHR45993:SF6">
    <property type="entry name" value="C2H2-TYPE DOMAIN-CONTAINING PROTEIN"/>
    <property type="match status" value="1"/>
</dbReference>
<feature type="domain" description="C2H2-type" evidence="13">
    <location>
        <begin position="479"/>
        <end position="506"/>
    </location>
</feature>
<feature type="domain" description="C2H2-type" evidence="13">
    <location>
        <begin position="507"/>
        <end position="534"/>
    </location>
</feature>
<dbReference type="PROSITE" id="PS00028">
    <property type="entry name" value="ZINC_FINGER_C2H2_1"/>
    <property type="match status" value="3"/>
</dbReference>
<keyword evidence="2" id="KW-1017">Isopeptide bond</keyword>
<keyword evidence="6" id="KW-0862">Zinc</keyword>
<evidence type="ECO:0000256" key="11">
    <source>
        <dbReference type="PROSITE-ProRule" id="PRU00042"/>
    </source>
</evidence>
<keyword evidence="3" id="KW-0479">Metal-binding</keyword>
<sequence length="588" mass="65843">MYRKDGQGSKISSLKDLTDTELLQDTLVCGVCQKHFALSDILEFIQHKVENCNKENCLPFDEGNDDDTYILPTGRPRWVGNRSTPLSYKLDDTVRSFSTSSEGLHFEEERSIDSSPCQMKVRKRVHSMDALCPEESIKIRKDGEKEPKEPSSYICSTCMQSFASAWILLQHVQHIHDMKIYLDTDSIKESNLDNVKSISFCLEQTDTSLTSSTLPEENLVSGEDRLIHPVMQVLSIPLGEQEPKVSLSSNYSLHSCSQGTRLDITEDTYQKPNPNSTSNLGLPLSSYTFNKSHSCHSQVGSIGLKQAATNLMSSTLIKQNSVSGGGKTIYPTLQLLQFPFGKNQLHSSLNRKISPHLSSQGSKLNIRGDTYQRLNSNNTLTFGLPLAHSTLGKSYSDRSGGASIGLGLDHQNDFYSKRLRQLAGAMCTTSTPPVKPTNLFFQQLDSTSTSQSVTLHLGNAMATTPNQKENNQPESTVFHLCEFCGRSFKFHEGLMAHLKLHTYENIYKCHICNQAYSQDSNLKRHLKIHQQHGTESEVLSVHSERSTPDANQNNEGKIKLEREEGDLEEKAEEKFEKHVPENISTFIE</sequence>
<keyword evidence="9" id="KW-0804">Transcription</keyword>
<evidence type="ECO:0000256" key="9">
    <source>
        <dbReference type="ARBA" id="ARBA00023163"/>
    </source>
</evidence>
<evidence type="ECO:0000259" key="13">
    <source>
        <dbReference type="PROSITE" id="PS50157"/>
    </source>
</evidence>
<gene>
    <name evidence="15" type="primary">LOC106460054</name>
</gene>
<name>A0ABM1SFH7_LIMPO</name>
<reference evidence="15" key="1">
    <citation type="submission" date="2025-08" db="UniProtKB">
        <authorList>
            <consortium name="RefSeq"/>
        </authorList>
    </citation>
    <scope>IDENTIFICATION</scope>
    <source>
        <tissue evidence="15">Muscle</tissue>
    </source>
</reference>
<evidence type="ECO:0000256" key="6">
    <source>
        <dbReference type="ARBA" id="ARBA00022833"/>
    </source>
</evidence>
<dbReference type="PROSITE" id="PS50157">
    <property type="entry name" value="ZINC_FINGER_C2H2_2"/>
    <property type="match status" value="3"/>
</dbReference>
<dbReference type="InterPro" id="IPR057448">
    <property type="entry name" value="BCL-11A_Znf_CCHC"/>
</dbReference>
<evidence type="ECO:0000256" key="3">
    <source>
        <dbReference type="ARBA" id="ARBA00022723"/>
    </source>
</evidence>
<keyword evidence="10" id="KW-0539">Nucleus</keyword>
<keyword evidence="4" id="KW-0677">Repeat</keyword>
<dbReference type="Proteomes" id="UP000694941">
    <property type="component" value="Unplaced"/>
</dbReference>
<dbReference type="Pfam" id="PF25491">
    <property type="entry name" value="CCHC_BCL-11A"/>
    <property type="match status" value="1"/>
</dbReference>
<evidence type="ECO:0000313" key="15">
    <source>
        <dbReference type="RefSeq" id="XP_022242382.1"/>
    </source>
</evidence>
<comment type="subcellular location">
    <subcellularLocation>
        <location evidence="1">Nucleus</location>
    </subcellularLocation>
</comment>
<dbReference type="SMART" id="SM00355">
    <property type="entry name" value="ZnF_C2H2"/>
    <property type="match status" value="3"/>
</dbReference>
<evidence type="ECO:0000256" key="8">
    <source>
        <dbReference type="ARBA" id="ARBA00023015"/>
    </source>
</evidence>
<evidence type="ECO:0000256" key="2">
    <source>
        <dbReference type="ARBA" id="ARBA00022499"/>
    </source>
</evidence>
<dbReference type="SUPFAM" id="SSF57667">
    <property type="entry name" value="beta-beta-alpha zinc fingers"/>
    <property type="match status" value="1"/>
</dbReference>
<keyword evidence="14" id="KW-1185">Reference proteome</keyword>
<dbReference type="InterPro" id="IPR036236">
    <property type="entry name" value="Znf_C2H2_sf"/>
</dbReference>
<dbReference type="InterPro" id="IPR051497">
    <property type="entry name" value="Dev/Hematopoietic_TF"/>
</dbReference>
<evidence type="ECO:0000256" key="7">
    <source>
        <dbReference type="ARBA" id="ARBA00022843"/>
    </source>
</evidence>
<dbReference type="GeneID" id="106460054"/>
<protein>
    <submittedName>
        <fullName evidence="15">B-cell lymphoma/leukemia 11A-like isoform X2</fullName>
    </submittedName>
</protein>
<dbReference type="Pfam" id="PF00096">
    <property type="entry name" value="zf-C2H2"/>
    <property type="match status" value="1"/>
</dbReference>
<evidence type="ECO:0000256" key="1">
    <source>
        <dbReference type="ARBA" id="ARBA00004123"/>
    </source>
</evidence>
<dbReference type="PANTHER" id="PTHR45993">
    <property type="entry name" value="B-CELL LYMPHOMA/LEUKEMIA 11"/>
    <property type="match status" value="1"/>
</dbReference>
<evidence type="ECO:0000256" key="4">
    <source>
        <dbReference type="ARBA" id="ARBA00022737"/>
    </source>
</evidence>
<dbReference type="RefSeq" id="XP_022242382.1">
    <property type="nucleotide sequence ID" value="XM_022386674.1"/>
</dbReference>
<feature type="domain" description="C2H2-type" evidence="13">
    <location>
        <begin position="153"/>
        <end position="176"/>
    </location>
</feature>
<evidence type="ECO:0000256" key="5">
    <source>
        <dbReference type="ARBA" id="ARBA00022771"/>
    </source>
</evidence>